<name>A0ABD0ZNW6_CARAN</name>
<evidence type="ECO:0000256" key="2">
    <source>
        <dbReference type="ARBA" id="ARBA00023015"/>
    </source>
</evidence>
<evidence type="ECO:0000259" key="6">
    <source>
        <dbReference type="PROSITE" id="PS50888"/>
    </source>
</evidence>
<dbReference type="InterPro" id="IPR011598">
    <property type="entry name" value="bHLH_dom"/>
</dbReference>
<evidence type="ECO:0000256" key="4">
    <source>
        <dbReference type="ARBA" id="ARBA00023242"/>
    </source>
</evidence>
<dbReference type="PROSITE" id="PS50888">
    <property type="entry name" value="BHLH"/>
    <property type="match status" value="1"/>
</dbReference>
<dbReference type="PANTHER" id="PTHR36066:SF9">
    <property type="entry name" value="TRANSCRIPTION FACTOR BHLH143"/>
    <property type="match status" value="1"/>
</dbReference>
<gene>
    <name evidence="7" type="ORF">V5N11_005433</name>
</gene>
<keyword evidence="4" id="KW-0539">Nucleus</keyword>
<organism evidence="7 8">
    <name type="scientific">Cardamine amara subsp. amara</name>
    <dbReference type="NCBI Taxonomy" id="228776"/>
    <lineage>
        <taxon>Eukaryota</taxon>
        <taxon>Viridiplantae</taxon>
        <taxon>Streptophyta</taxon>
        <taxon>Embryophyta</taxon>
        <taxon>Tracheophyta</taxon>
        <taxon>Spermatophyta</taxon>
        <taxon>Magnoliopsida</taxon>
        <taxon>eudicotyledons</taxon>
        <taxon>Gunneridae</taxon>
        <taxon>Pentapetalae</taxon>
        <taxon>rosids</taxon>
        <taxon>malvids</taxon>
        <taxon>Brassicales</taxon>
        <taxon>Brassicaceae</taxon>
        <taxon>Cardamineae</taxon>
        <taxon>Cardamine</taxon>
    </lineage>
</organism>
<keyword evidence="8" id="KW-1185">Reference proteome</keyword>
<evidence type="ECO:0000313" key="8">
    <source>
        <dbReference type="Proteomes" id="UP001558713"/>
    </source>
</evidence>
<reference evidence="7 8" key="1">
    <citation type="submission" date="2024-04" db="EMBL/GenBank/DDBJ databases">
        <title>Genome assembly C_amara_ONT_v2.</title>
        <authorList>
            <person name="Yant L."/>
            <person name="Moore C."/>
            <person name="Slenker M."/>
        </authorList>
    </citation>
    <scope>NUCLEOTIDE SEQUENCE [LARGE SCALE GENOMIC DNA]</scope>
    <source>
        <tissue evidence="7">Leaf</tissue>
    </source>
</reference>
<evidence type="ECO:0000256" key="5">
    <source>
        <dbReference type="SAM" id="MobiDB-lite"/>
    </source>
</evidence>
<feature type="region of interest" description="Disordered" evidence="5">
    <location>
        <begin position="164"/>
        <end position="189"/>
    </location>
</feature>
<sequence>MPLDNRLQKWLPLGLNPQPCVQDTATETEYSRPGIPFPELGKVYAAEHQLRHLQPPFHVSCLNGPSSCALAPEGALKSSRKRFIVFDHSGNQTRLLQCGFPLRFPSSIAAEPGKFLNSLNPEKGFSKDHAIPEKILLHEDHVNGKENSEMHEDTEEINALLYSDDDDIDNDGWESDDEVMSTGHSPFTVEQQACNKTTQELDETESSDDGPRLKRQKLLDHSFKDSSPSFVVTKSFTKLKGLSDEILGETNISSKEETGSGLSDEQSRKDKIHTALRILESVVPGAKGKEALLLLDEAIDYLKLLKRNLNSSKKGLNKHW</sequence>
<feature type="domain" description="BHLH" evidence="6">
    <location>
        <begin position="256"/>
        <end position="305"/>
    </location>
</feature>
<dbReference type="CDD" id="cd18917">
    <property type="entry name" value="bHLH_AtSAC51_like"/>
    <property type="match status" value="1"/>
</dbReference>
<dbReference type="InterPro" id="IPR037546">
    <property type="entry name" value="SAC51-like"/>
</dbReference>
<dbReference type="EMBL" id="JBANAX010000704">
    <property type="protein sequence ID" value="KAL1196287.1"/>
    <property type="molecule type" value="Genomic_DNA"/>
</dbReference>
<feature type="compositionally biased region" description="Acidic residues" evidence="5">
    <location>
        <begin position="164"/>
        <end position="179"/>
    </location>
</feature>
<dbReference type="SUPFAM" id="SSF47459">
    <property type="entry name" value="HLH, helix-loop-helix DNA-binding domain"/>
    <property type="match status" value="1"/>
</dbReference>
<dbReference type="InterPro" id="IPR036638">
    <property type="entry name" value="HLH_DNA-bd_sf"/>
</dbReference>
<comment type="caution">
    <text evidence="7">The sequence shown here is derived from an EMBL/GenBank/DDBJ whole genome shotgun (WGS) entry which is preliminary data.</text>
</comment>
<dbReference type="PANTHER" id="PTHR36066">
    <property type="entry name" value="TRANSCRIPTION FACTOR BHLH145"/>
    <property type="match status" value="1"/>
</dbReference>
<dbReference type="GO" id="GO:0005634">
    <property type="term" value="C:nucleus"/>
    <property type="evidence" value="ECO:0007669"/>
    <property type="project" value="UniProtKB-SubCell"/>
</dbReference>
<dbReference type="Proteomes" id="UP001558713">
    <property type="component" value="Unassembled WGS sequence"/>
</dbReference>
<protein>
    <submittedName>
        <fullName evidence="7">Transcription factor</fullName>
    </submittedName>
</protein>
<keyword evidence="2" id="KW-0805">Transcription regulation</keyword>
<accession>A0ABD0ZNW6</accession>
<keyword evidence="3" id="KW-0804">Transcription</keyword>
<evidence type="ECO:0000256" key="1">
    <source>
        <dbReference type="ARBA" id="ARBA00004123"/>
    </source>
</evidence>
<dbReference type="Pfam" id="PF23173">
    <property type="entry name" value="bHLH_SAC51"/>
    <property type="match status" value="1"/>
</dbReference>
<evidence type="ECO:0000313" key="7">
    <source>
        <dbReference type="EMBL" id="KAL1196287.1"/>
    </source>
</evidence>
<dbReference type="AlphaFoldDB" id="A0ABD0ZNW6"/>
<proteinExistence type="predicted"/>
<comment type="subcellular location">
    <subcellularLocation>
        <location evidence="1">Nucleus</location>
    </subcellularLocation>
</comment>
<evidence type="ECO:0000256" key="3">
    <source>
        <dbReference type="ARBA" id="ARBA00023163"/>
    </source>
</evidence>